<dbReference type="RefSeq" id="WP_015793529.1">
    <property type="nucleotide sequence ID" value="NC_013131.1"/>
</dbReference>
<dbReference type="InParanoid" id="C7Q364"/>
<dbReference type="AlphaFoldDB" id="C7Q364"/>
<dbReference type="GO" id="GO:0008422">
    <property type="term" value="F:beta-glucosidase activity"/>
    <property type="evidence" value="ECO:0007669"/>
    <property type="project" value="UniProtKB-EC"/>
</dbReference>
<dbReference type="KEGG" id="cai:Caci_4940"/>
<sequence>MTDVPHAAVKAAALLAKLSAAEKIAFLHQQQPAVERLGLAAFHTGCEALHGVAWIGRATVFPQAVGLGATWDRDLLRRVGEAVSTEVRAFRQDTENAFRANDVADKHPMVSLNVWAPVVNLLRDPRWGRNEEGYSEDPHATAEMATAYCRGLRGDDPAVWRTAPVLKHFLAYNVETERDIIDIKVPPRVLHEYELPAFRGPILAGVAAGVMPGYNLTNGVPNHVHSLLKDALRAWNPELVVCSDAQAPSNLVDREKYFATHEESHAAALKAGVDSFTDGGPDSRLTVERFTGALWQGLITEADIDAAVGRVLAMRAATGEFDPAVDPYAGIRADVISCRAHNDLALEAARAAIVLLKNENEALPLVVPESGASEEGLAVAVIGHLGSRVLTDWYSGELPYAVSIADGVRTAFGDRAVTAVDGADVVNLRAGEAEFGPFARQDWGTSVQCPVPVHTLQAIENGRYLTLAGDGDTDVLADAATPDGWVVKELWEFHQTDDGQRLVRSNATGRYLRVGDDGRLVADADSAEEATAFVIETVTSGIRQAVAAAASAQRAVVVLGNDPHINGRETIDRDGLALPPDQEALLRAVLQANPDTTLVLVSSYPYAIGWAAEHVPSILWTAHGGQEAGNAVAEVLTGAFNPAGRLPQTWYAPDADLPAPDDYDIIGSGWTYQYSQREHLYAFGHGLSYTDFEYGELVLTVREDQRGSFTIAAETLITNTGAVAGQEVVQCYSQALDASVPSPLHRLQGFERIELAPGESRTIAFEVPADRLSHWSEELGAFRLESGDYEFTVGRSSADLPSRATVRLGAP</sequence>
<evidence type="ECO:0000256" key="3">
    <source>
        <dbReference type="ARBA" id="ARBA00022801"/>
    </source>
</evidence>
<dbReference type="Gene3D" id="3.20.20.300">
    <property type="entry name" value="Glycoside hydrolase, family 3, N-terminal domain"/>
    <property type="match status" value="1"/>
</dbReference>
<dbReference type="InterPro" id="IPR002772">
    <property type="entry name" value="Glyco_hydro_3_C"/>
</dbReference>
<accession>C7Q364</accession>
<gene>
    <name evidence="5" type="ordered locus">Caci_4940</name>
</gene>
<evidence type="ECO:0000313" key="5">
    <source>
        <dbReference type="EMBL" id="ACU73800.1"/>
    </source>
</evidence>
<dbReference type="Gene3D" id="3.40.50.1700">
    <property type="entry name" value="Glycoside hydrolase family 3 C-terminal domain"/>
    <property type="match status" value="1"/>
</dbReference>
<organism evidence="5 6">
    <name type="scientific">Catenulispora acidiphila (strain DSM 44928 / JCM 14897 / NBRC 102108 / NRRL B-24433 / ID139908)</name>
    <dbReference type="NCBI Taxonomy" id="479433"/>
    <lineage>
        <taxon>Bacteria</taxon>
        <taxon>Bacillati</taxon>
        <taxon>Actinomycetota</taxon>
        <taxon>Actinomycetes</taxon>
        <taxon>Catenulisporales</taxon>
        <taxon>Catenulisporaceae</taxon>
        <taxon>Catenulispora</taxon>
    </lineage>
</organism>
<name>C7Q364_CATAD</name>
<dbReference type="Pfam" id="PF14310">
    <property type="entry name" value="Fn3-like"/>
    <property type="match status" value="1"/>
</dbReference>
<dbReference type="InterPro" id="IPR036881">
    <property type="entry name" value="Glyco_hydro_3_C_sf"/>
</dbReference>
<dbReference type="GO" id="GO:0045493">
    <property type="term" value="P:xylan catabolic process"/>
    <property type="evidence" value="ECO:0007669"/>
    <property type="project" value="InterPro"/>
</dbReference>
<feature type="domain" description="Fibronectin type III-like" evidence="4">
    <location>
        <begin position="727"/>
        <end position="797"/>
    </location>
</feature>
<dbReference type="eggNOG" id="COG1472">
    <property type="taxonomic scope" value="Bacteria"/>
</dbReference>
<dbReference type="SUPFAM" id="SSF50405">
    <property type="entry name" value="Actin-crosslinking proteins"/>
    <property type="match status" value="1"/>
</dbReference>
<evidence type="ECO:0000313" key="6">
    <source>
        <dbReference type="Proteomes" id="UP000000851"/>
    </source>
</evidence>
<protein>
    <submittedName>
        <fullName evidence="5">Beta-glucosidase</fullName>
        <ecNumber evidence="5">3.2.1.21</ecNumber>
    </submittedName>
</protein>
<dbReference type="Gene3D" id="2.60.40.10">
    <property type="entry name" value="Immunoglobulins"/>
    <property type="match status" value="1"/>
</dbReference>
<dbReference type="Pfam" id="PF00933">
    <property type="entry name" value="Glyco_hydro_3"/>
    <property type="match status" value="1"/>
</dbReference>
<keyword evidence="5" id="KW-0326">Glycosidase</keyword>
<reference evidence="5 6" key="1">
    <citation type="journal article" date="2009" name="Stand. Genomic Sci.">
        <title>Complete genome sequence of Catenulispora acidiphila type strain (ID 139908).</title>
        <authorList>
            <person name="Copeland A."/>
            <person name="Lapidus A."/>
            <person name="Glavina Del Rio T."/>
            <person name="Nolan M."/>
            <person name="Lucas S."/>
            <person name="Chen F."/>
            <person name="Tice H."/>
            <person name="Cheng J.F."/>
            <person name="Bruce D."/>
            <person name="Goodwin L."/>
            <person name="Pitluck S."/>
            <person name="Mikhailova N."/>
            <person name="Pati A."/>
            <person name="Ivanova N."/>
            <person name="Mavromatis K."/>
            <person name="Chen A."/>
            <person name="Palaniappan K."/>
            <person name="Chain P."/>
            <person name="Land M."/>
            <person name="Hauser L."/>
            <person name="Chang Y.J."/>
            <person name="Jeffries C.D."/>
            <person name="Chertkov O."/>
            <person name="Brettin T."/>
            <person name="Detter J.C."/>
            <person name="Han C."/>
            <person name="Ali Z."/>
            <person name="Tindall B.J."/>
            <person name="Goker M."/>
            <person name="Bristow J."/>
            <person name="Eisen J.A."/>
            <person name="Markowitz V."/>
            <person name="Hugenholtz P."/>
            <person name="Kyrpides N.C."/>
            <person name="Klenk H.P."/>
        </authorList>
    </citation>
    <scope>NUCLEOTIDE SEQUENCE [LARGE SCALE GENOMIC DNA]</scope>
    <source>
        <strain evidence="6">DSM 44928 / JCM 14897 / NBRC 102108 / NRRL B-24433 / ID139908</strain>
    </source>
</reference>
<evidence type="ECO:0000256" key="1">
    <source>
        <dbReference type="ARBA" id="ARBA00005336"/>
    </source>
</evidence>
<dbReference type="Proteomes" id="UP000000851">
    <property type="component" value="Chromosome"/>
</dbReference>
<dbReference type="STRING" id="479433.Caci_4940"/>
<keyword evidence="2" id="KW-0732">Signal</keyword>
<dbReference type="SUPFAM" id="SSF51445">
    <property type="entry name" value="(Trans)glycosidases"/>
    <property type="match status" value="1"/>
</dbReference>
<dbReference type="PANTHER" id="PTHR42721:SF3">
    <property type="entry name" value="BETA-D-XYLOSIDASE 5-RELATED"/>
    <property type="match status" value="1"/>
</dbReference>
<evidence type="ECO:0000256" key="2">
    <source>
        <dbReference type="ARBA" id="ARBA00022729"/>
    </source>
</evidence>
<dbReference type="GO" id="GO:0046556">
    <property type="term" value="F:alpha-L-arabinofuranosidase activity"/>
    <property type="evidence" value="ECO:0007669"/>
    <property type="project" value="TreeGrafter"/>
</dbReference>
<proteinExistence type="inferred from homology"/>
<dbReference type="GO" id="GO:0031222">
    <property type="term" value="P:arabinan catabolic process"/>
    <property type="evidence" value="ECO:0007669"/>
    <property type="project" value="TreeGrafter"/>
</dbReference>
<dbReference type="InterPro" id="IPR036962">
    <property type="entry name" value="Glyco_hydro_3_N_sf"/>
</dbReference>
<dbReference type="Gene3D" id="2.60.120.380">
    <property type="match status" value="1"/>
</dbReference>
<dbReference type="EC" id="3.2.1.21" evidence="5"/>
<dbReference type="HOGENOM" id="CLU_004542_5_3_11"/>
<dbReference type="SUPFAM" id="SSF52279">
    <property type="entry name" value="Beta-D-glucan exohydrolase, C-terminal domain"/>
    <property type="match status" value="1"/>
</dbReference>
<dbReference type="Pfam" id="PF01915">
    <property type="entry name" value="Glyco_hydro_3_C"/>
    <property type="match status" value="1"/>
</dbReference>
<dbReference type="InterPro" id="IPR044993">
    <property type="entry name" value="BXL"/>
</dbReference>
<dbReference type="InterPro" id="IPR017853">
    <property type="entry name" value="GH"/>
</dbReference>
<dbReference type="InterPro" id="IPR026891">
    <property type="entry name" value="Fn3-like"/>
</dbReference>
<dbReference type="InterPro" id="IPR001764">
    <property type="entry name" value="Glyco_hydro_3_N"/>
</dbReference>
<dbReference type="InterPro" id="IPR013783">
    <property type="entry name" value="Ig-like_fold"/>
</dbReference>
<evidence type="ECO:0000259" key="4">
    <source>
        <dbReference type="SMART" id="SM01217"/>
    </source>
</evidence>
<dbReference type="GO" id="GO:0009044">
    <property type="term" value="F:xylan 1,4-beta-xylosidase activity"/>
    <property type="evidence" value="ECO:0007669"/>
    <property type="project" value="InterPro"/>
</dbReference>
<dbReference type="CAZy" id="GH3">
    <property type="family name" value="Glycoside Hydrolase Family 3"/>
</dbReference>
<dbReference type="CDD" id="cd23343">
    <property type="entry name" value="beta-trefoil_FSCN_BglX-like"/>
    <property type="match status" value="1"/>
</dbReference>
<dbReference type="SMART" id="SM01217">
    <property type="entry name" value="Fn3_like"/>
    <property type="match status" value="1"/>
</dbReference>
<comment type="similarity">
    <text evidence="1">Belongs to the glycosyl hydrolase 3 family.</text>
</comment>
<dbReference type="EMBL" id="CP001700">
    <property type="protein sequence ID" value="ACU73800.1"/>
    <property type="molecule type" value="Genomic_DNA"/>
</dbReference>
<keyword evidence="6" id="KW-1185">Reference proteome</keyword>
<dbReference type="PANTHER" id="PTHR42721">
    <property type="entry name" value="SUGAR HYDROLASE-RELATED"/>
    <property type="match status" value="1"/>
</dbReference>
<keyword evidence="3 5" id="KW-0378">Hydrolase</keyword>
<dbReference type="InterPro" id="IPR008999">
    <property type="entry name" value="Actin-crosslinking"/>
</dbReference>